<dbReference type="Pfam" id="PF10437">
    <property type="entry name" value="Lip_prot_lig_C"/>
    <property type="match status" value="1"/>
</dbReference>
<evidence type="ECO:0000256" key="6">
    <source>
        <dbReference type="ARBA" id="ARBA00022840"/>
    </source>
</evidence>
<evidence type="ECO:0000256" key="5">
    <source>
        <dbReference type="ARBA" id="ARBA00022741"/>
    </source>
</evidence>
<keyword evidence="6" id="KW-0067">ATP-binding</keyword>
<dbReference type="Proteomes" id="UP000218615">
    <property type="component" value="Unassembled WGS sequence"/>
</dbReference>
<dbReference type="Gene3D" id="3.30.390.50">
    <property type="entry name" value="CO dehydrogenase flavoprotein, C-terminal domain"/>
    <property type="match status" value="1"/>
</dbReference>
<dbReference type="GO" id="GO:0009249">
    <property type="term" value="P:protein lipoylation"/>
    <property type="evidence" value="ECO:0007669"/>
    <property type="project" value="UniProtKB-ARBA"/>
</dbReference>
<evidence type="ECO:0000313" key="10">
    <source>
        <dbReference type="Proteomes" id="UP000218615"/>
    </source>
</evidence>
<feature type="domain" description="Lipoate protein ligase C-terminal" evidence="8">
    <location>
        <begin position="13"/>
        <end position="89"/>
    </location>
</feature>
<evidence type="ECO:0000259" key="8">
    <source>
        <dbReference type="Pfam" id="PF10437"/>
    </source>
</evidence>
<evidence type="ECO:0000256" key="4">
    <source>
        <dbReference type="ARBA" id="ARBA00022598"/>
    </source>
</evidence>
<comment type="catalytic activity">
    <reaction evidence="7">
        <text>L-lysyl-[lipoyl-carrier protein] + (R)-lipoate + ATP = N(6)-[(R)-lipoyl]-L-lysyl-[lipoyl-carrier protein] + AMP + diphosphate + H(+)</text>
        <dbReference type="Rhea" id="RHEA:49288"/>
        <dbReference type="Rhea" id="RHEA-COMP:10500"/>
        <dbReference type="Rhea" id="RHEA-COMP:10502"/>
        <dbReference type="ChEBI" id="CHEBI:15378"/>
        <dbReference type="ChEBI" id="CHEBI:29969"/>
        <dbReference type="ChEBI" id="CHEBI:30616"/>
        <dbReference type="ChEBI" id="CHEBI:33019"/>
        <dbReference type="ChEBI" id="CHEBI:83088"/>
        <dbReference type="ChEBI" id="CHEBI:83099"/>
        <dbReference type="ChEBI" id="CHEBI:456215"/>
        <dbReference type="EC" id="6.3.1.20"/>
    </reaction>
</comment>
<dbReference type="GO" id="GO:0016979">
    <property type="term" value="F:lipoate-protein ligase activity"/>
    <property type="evidence" value="ECO:0007669"/>
    <property type="project" value="UniProtKB-EC"/>
</dbReference>
<dbReference type="EC" id="6.3.1.20" evidence="3"/>
<keyword evidence="10" id="KW-1185">Reference proteome</keyword>
<dbReference type="OrthoDB" id="146287at2157"/>
<dbReference type="InterPro" id="IPR050664">
    <property type="entry name" value="Octanoyltrans_LipM/LipL"/>
</dbReference>
<name>A0A284VLW4_9EURY</name>
<evidence type="ECO:0000256" key="2">
    <source>
        <dbReference type="ARBA" id="ARBA00005124"/>
    </source>
</evidence>
<comment type="pathway">
    <text evidence="2">Protein modification; protein lipoylation via exogenous pathway; protein N(6)-(lipoyl)lysine from lipoate: step 1/2.</text>
</comment>
<dbReference type="UniPathway" id="UPA00537">
    <property type="reaction ID" value="UER00594"/>
</dbReference>
<protein>
    <recommendedName>
        <fullName evidence="3">lipoate--protein ligase</fullName>
        <ecNumber evidence="3">6.3.1.20</ecNumber>
    </recommendedName>
</protein>
<dbReference type="InterPro" id="IPR019491">
    <property type="entry name" value="Lipoate_protein_ligase_C"/>
</dbReference>
<keyword evidence="5" id="KW-0547">Nucleotide-binding</keyword>
<dbReference type="PANTHER" id="PTHR43679:SF2">
    <property type="entry name" value="OCTANOYL-[GCVH]:PROTEIN N-OCTANOYLTRANSFERASE"/>
    <property type="match status" value="1"/>
</dbReference>
<comment type="pathway">
    <text evidence="1">Protein modification; protein lipoylation via exogenous pathway; protein N(6)-(lipoyl)lysine from lipoate: step 2/2.</text>
</comment>
<accession>A0A284VLW4</accession>
<keyword evidence="4 9" id="KW-0436">Ligase</keyword>
<dbReference type="EMBL" id="FZMP01000084">
    <property type="protein sequence ID" value="SNQ60265.1"/>
    <property type="molecule type" value="Genomic_DNA"/>
</dbReference>
<reference evidence="10" key="1">
    <citation type="submission" date="2017-06" db="EMBL/GenBank/DDBJ databases">
        <authorList>
            <person name="Cremers G."/>
        </authorList>
    </citation>
    <scope>NUCLEOTIDE SEQUENCE [LARGE SCALE GENOMIC DNA]</scope>
</reference>
<dbReference type="AlphaFoldDB" id="A0A284VLW4"/>
<organism evidence="9 10">
    <name type="scientific">Candidatus Methanoperedens nitratireducens</name>
    <dbReference type="NCBI Taxonomy" id="1392998"/>
    <lineage>
        <taxon>Archaea</taxon>
        <taxon>Methanobacteriati</taxon>
        <taxon>Methanobacteriota</taxon>
        <taxon>Stenosarchaea group</taxon>
        <taxon>Methanomicrobia</taxon>
        <taxon>Methanosarcinales</taxon>
        <taxon>ANME-2 cluster</taxon>
        <taxon>Candidatus Methanoperedentaceae</taxon>
        <taxon>Candidatus Methanoperedens</taxon>
    </lineage>
</organism>
<proteinExistence type="predicted"/>
<evidence type="ECO:0000313" key="9">
    <source>
        <dbReference type="EMBL" id="SNQ60265.1"/>
    </source>
</evidence>
<evidence type="ECO:0000256" key="1">
    <source>
        <dbReference type="ARBA" id="ARBA00005085"/>
    </source>
</evidence>
<gene>
    <name evidence="9" type="ORF">MNV_1740010</name>
</gene>
<evidence type="ECO:0000256" key="3">
    <source>
        <dbReference type="ARBA" id="ARBA00012367"/>
    </source>
</evidence>
<dbReference type="RefSeq" id="WP_096204556.1">
    <property type="nucleotide sequence ID" value="NZ_FZMP01000084.1"/>
</dbReference>
<dbReference type="GO" id="GO:0005524">
    <property type="term" value="F:ATP binding"/>
    <property type="evidence" value="ECO:0007669"/>
    <property type="project" value="UniProtKB-KW"/>
</dbReference>
<evidence type="ECO:0000256" key="7">
    <source>
        <dbReference type="ARBA" id="ARBA00048037"/>
    </source>
</evidence>
<dbReference type="PANTHER" id="PTHR43679">
    <property type="entry name" value="OCTANOYLTRANSFERASE LIPM-RELATED"/>
    <property type="match status" value="1"/>
</dbReference>
<dbReference type="SUPFAM" id="SSF82649">
    <property type="entry name" value="SufE/NifU"/>
    <property type="match status" value="1"/>
</dbReference>
<sequence length="97" mass="10881">MMDLSKTKQGIHKSRGGLIRSFVTMENGIVKDITISGDFFLFPEEAIFKVSERLKGVPANREDLRKNIEETYKTEKIQSPGTSPADFTESIMKALEG</sequence>